<keyword evidence="3" id="KW-1185">Reference proteome</keyword>
<organism evidence="2 3">
    <name type="scientific">Araneus ventricosus</name>
    <name type="common">Orbweaver spider</name>
    <name type="synonym">Epeira ventricosa</name>
    <dbReference type="NCBI Taxonomy" id="182803"/>
    <lineage>
        <taxon>Eukaryota</taxon>
        <taxon>Metazoa</taxon>
        <taxon>Ecdysozoa</taxon>
        <taxon>Arthropoda</taxon>
        <taxon>Chelicerata</taxon>
        <taxon>Arachnida</taxon>
        <taxon>Araneae</taxon>
        <taxon>Araneomorphae</taxon>
        <taxon>Entelegynae</taxon>
        <taxon>Araneoidea</taxon>
        <taxon>Araneidae</taxon>
        <taxon>Araneus</taxon>
    </lineage>
</organism>
<evidence type="ECO:0000313" key="2">
    <source>
        <dbReference type="EMBL" id="GBN91964.1"/>
    </source>
</evidence>
<feature type="non-terminal residue" evidence="2">
    <location>
        <position position="48"/>
    </location>
</feature>
<accession>A0A4Y2SUF1</accession>
<dbReference type="OrthoDB" id="9994767at2759"/>
<protein>
    <submittedName>
        <fullName evidence="2">Uncharacterized protein</fullName>
    </submittedName>
</protein>
<feature type="compositionally biased region" description="Basic and acidic residues" evidence="1">
    <location>
        <begin position="36"/>
        <end position="48"/>
    </location>
</feature>
<feature type="region of interest" description="Disordered" evidence="1">
    <location>
        <begin position="1"/>
        <end position="48"/>
    </location>
</feature>
<dbReference type="Proteomes" id="UP000499080">
    <property type="component" value="Unassembled WGS sequence"/>
</dbReference>
<comment type="caution">
    <text evidence="2">The sequence shown here is derived from an EMBL/GenBank/DDBJ whole genome shotgun (WGS) entry which is preliminary data.</text>
</comment>
<dbReference type="AlphaFoldDB" id="A0A4Y2SUF1"/>
<reference evidence="2 3" key="1">
    <citation type="journal article" date="2019" name="Sci. Rep.">
        <title>Orb-weaving spider Araneus ventricosus genome elucidates the spidroin gene catalogue.</title>
        <authorList>
            <person name="Kono N."/>
            <person name="Nakamura H."/>
            <person name="Ohtoshi R."/>
            <person name="Moran D.A.P."/>
            <person name="Shinohara A."/>
            <person name="Yoshida Y."/>
            <person name="Fujiwara M."/>
            <person name="Mori M."/>
            <person name="Tomita M."/>
            <person name="Arakawa K."/>
        </authorList>
    </citation>
    <scope>NUCLEOTIDE SEQUENCE [LARGE SCALE GENOMIC DNA]</scope>
</reference>
<evidence type="ECO:0000313" key="3">
    <source>
        <dbReference type="Proteomes" id="UP000499080"/>
    </source>
</evidence>
<name>A0A4Y2SUF1_ARAVE</name>
<evidence type="ECO:0000256" key="1">
    <source>
        <dbReference type="SAM" id="MobiDB-lite"/>
    </source>
</evidence>
<feature type="non-terminal residue" evidence="2">
    <location>
        <position position="1"/>
    </location>
</feature>
<sequence length="48" mass="5150">VPPYTPSGIGDGFYAHSDDGSPAPPYMPIQGTRRPTSLEKSKKSKKDS</sequence>
<gene>
    <name evidence="2" type="ORF">AVEN_6063_1</name>
</gene>
<dbReference type="EMBL" id="BGPR01024146">
    <property type="protein sequence ID" value="GBN91964.1"/>
    <property type="molecule type" value="Genomic_DNA"/>
</dbReference>
<proteinExistence type="predicted"/>